<comment type="catalytic activity">
    <reaction evidence="2">
        <text>2 GTP = 3',3'-c-di-GMP + 2 diphosphate</text>
        <dbReference type="Rhea" id="RHEA:24898"/>
        <dbReference type="ChEBI" id="CHEBI:33019"/>
        <dbReference type="ChEBI" id="CHEBI:37565"/>
        <dbReference type="ChEBI" id="CHEBI:58805"/>
        <dbReference type="EC" id="2.7.7.65"/>
    </reaction>
</comment>
<dbReference type="CDD" id="cd01949">
    <property type="entry name" value="GGDEF"/>
    <property type="match status" value="1"/>
</dbReference>
<dbReference type="PANTHER" id="PTHR45138">
    <property type="entry name" value="REGULATORY COMPONENTS OF SENSORY TRANSDUCTION SYSTEM"/>
    <property type="match status" value="1"/>
</dbReference>
<dbReference type="InterPro" id="IPR043128">
    <property type="entry name" value="Rev_trsase/Diguanyl_cyclase"/>
</dbReference>
<dbReference type="InterPro" id="IPR000160">
    <property type="entry name" value="GGDEF_dom"/>
</dbReference>
<dbReference type="PROSITE" id="PS50887">
    <property type="entry name" value="GGDEF"/>
    <property type="match status" value="1"/>
</dbReference>
<evidence type="ECO:0000259" key="4">
    <source>
        <dbReference type="PROSITE" id="PS50887"/>
    </source>
</evidence>
<reference evidence="5 6" key="1">
    <citation type="submission" date="2020-01" db="EMBL/GenBank/DDBJ databases">
        <title>Genomes of bacteria type strains.</title>
        <authorList>
            <person name="Chen J."/>
            <person name="Zhu S."/>
            <person name="Yang J."/>
        </authorList>
    </citation>
    <scope>NUCLEOTIDE SEQUENCE [LARGE SCALE GENOMIC DNA]</scope>
    <source>
        <strain evidence="5 6">DSM 16655</strain>
    </source>
</reference>
<dbReference type="NCBIfam" id="TIGR00254">
    <property type="entry name" value="GGDEF"/>
    <property type="match status" value="1"/>
</dbReference>
<protein>
    <recommendedName>
        <fullName evidence="1">diguanylate cyclase</fullName>
        <ecNumber evidence="1">2.7.7.65</ecNumber>
    </recommendedName>
</protein>
<dbReference type="Gene3D" id="3.30.70.270">
    <property type="match status" value="1"/>
</dbReference>
<dbReference type="PANTHER" id="PTHR45138:SF9">
    <property type="entry name" value="DIGUANYLATE CYCLASE DGCM-RELATED"/>
    <property type="match status" value="1"/>
</dbReference>
<evidence type="ECO:0000313" key="6">
    <source>
        <dbReference type="Proteomes" id="UP001320715"/>
    </source>
</evidence>
<dbReference type="SUPFAM" id="SSF55073">
    <property type="entry name" value="Nucleotide cyclase"/>
    <property type="match status" value="1"/>
</dbReference>
<proteinExistence type="predicted"/>
<dbReference type="SMART" id="SM00267">
    <property type="entry name" value="GGDEF"/>
    <property type="match status" value="1"/>
</dbReference>
<keyword evidence="3" id="KW-0472">Membrane</keyword>
<dbReference type="RefSeq" id="WP_152007907.1">
    <property type="nucleotide sequence ID" value="NZ_JAAAML010000001.1"/>
</dbReference>
<dbReference type="Proteomes" id="UP001320715">
    <property type="component" value="Unassembled WGS sequence"/>
</dbReference>
<evidence type="ECO:0000256" key="1">
    <source>
        <dbReference type="ARBA" id="ARBA00012528"/>
    </source>
</evidence>
<dbReference type="InterPro" id="IPR050469">
    <property type="entry name" value="Diguanylate_Cyclase"/>
</dbReference>
<feature type="domain" description="GGDEF" evidence="4">
    <location>
        <begin position="127"/>
        <end position="259"/>
    </location>
</feature>
<gene>
    <name evidence="5" type="ORF">GTW23_03700</name>
</gene>
<dbReference type="Pfam" id="PF00990">
    <property type="entry name" value="GGDEF"/>
    <property type="match status" value="1"/>
</dbReference>
<dbReference type="EC" id="2.7.7.65" evidence="1"/>
<sequence length="274" mass="30204">MVSVIRKWIVDQLMFGEFASYRDVCRKSVWVALKVSLVAYGLNLCAHFLLHAFGLMPYSLGSALIIATALTPPITFVVSVAAYIAVGFAIHDLGVSRAEFEKLSRTDMLSGLANRRAFLEQFDGCEGDKAMLVIDLDRFKSVNDTYGHMTGDEVIVKVGKMLATVFNDRCLCARIGGEEFAVFCRDMPFGEFMVLGELARRKIAGMRFATKDGEFSVTVSGGLARALPHEHFGEVFSRADKALYEAKSGGRDRIVICYETGDKTGQPERGRKVA</sequence>
<keyword evidence="3" id="KW-0812">Transmembrane</keyword>
<organism evidence="5 6">
    <name type="scientific">Hoeflea alexandrii</name>
    <dbReference type="NCBI Taxonomy" id="288436"/>
    <lineage>
        <taxon>Bacteria</taxon>
        <taxon>Pseudomonadati</taxon>
        <taxon>Pseudomonadota</taxon>
        <taxon>Alphaproteobacteria</taxon>
        <taxon>Hyphomicrobiales</taxon>
        <taxon>Rhizobiaceae</taxon>
        <taxon>Hoeflea</taxon>
    </lineage>
</organism>
<evidence type="ECO:0000313" key="5">
    <source>
        <dbReference type="EMBL" id="MCO6407268.1"/>
    </source>
</evidence>
<accession>A0ABT1CM45</accession>
<evidence type="ECO:0000256" key="2">
    <source>
        <dbReference type="ARBA" id="ARBA00034247"/>
    </source>
</evidence>
<keyword evidence="3" id="KW-1133">Transmembrane helix</keyword>
<dbReference type="InterPro" id="IPR029787">
    <property type="entry name" value="Nucleotide_cyclase"/>
</dbReference>
<evidence type="ECO:0000256" key="3">
    <source>
        <dbReference type="SAM" id="Phobius"/>
    </source>
</evidence>
<dbReference type="EMBL" id="JAAAML010000001">
    <property type="protein sequence ID" value="MCO6407268.1"/>
    <property type="molecule type" value="Genomic_DNA"/>
</dbReference>
<name>A0ABT1CM45_9HYPH</name>
<feature type="transmembrane region" description="Helical" evidence="3">
    <location>
        <begin position="62"/>
        <end position="90"/>
    </location>
</feature>
<keyword evidence="6" id="KW-1185">Reference proteome</keyword>
<comment type="caution">
    <text evidence="5">The sequence shown here is derived from an EMBL/GenBank/DDBJ whole genome shotgun (WGS) entry which is preliminary data.</text>
</comment>
<feature type="transmembrane region" description="Helical" evidence="3">
    <location>
        <begin position="29"/>
        <end position="50"/>
    </location>
</feature>